<dbReference type="UniPathway" id="UPA00208">
    <property type="reaction ID" value="UER00416"/>
</dbReference>
<keyword evidence="4" id="KW-0285">Flavoprotein</keyword>
<feature type="compositionally biased region" description="Low complexity" evidence="8">
    <location>
        <begin position="1"/>
        <end position="14"/>
    </location>
</feature>
<keyword evidence="7" id="KW-0520">NAD</keyword>
<comment type="pathway">
    <text evidence="1">Aromatic compound metabolism; 4-hydroxyphenylacetate degradation; pyruvate and succinate semialdehyde from 4-hydroxyphenylacetate: step 1/7.</text>
</comment>
<evidence type="ECO:0000256" key="8">
    <source>
        <dbReference type="SAM" id="MobiDB-lite"/>
    </source>
</evidence>
<evidence type="ECO:0000256" key="4">
    <source>
        <dbReference type="ARBA" id="ARBA00022630"/>
    </source>
</evidence>
<evidence type="ECO:0000313" key="10">
    <source>
        <dbReference type="EMBL" id="BAX62668.1"/>
    </source>
</evidence>
<comment type="similarity">
    <text evidence="2">Belongs to the non-flavoprotein flavin reductase family. HpaC subfamily.</text>
</comment>
<dbReference type="PANTHER" id="PTHR30466">
    <property type="entry name" value="FLAVIN REDUCTASE"/>
    <property type="match status" value="1"/>
</dbReference>
<name>A0A1Y1BWG4_9BURK</name>
<dbReference type="SMART" id="SM00903">
    <property type="entry name" value="Flavin_Reduct"/>
    <property type="match status" value="1"/>
</dbReference>
<dbReference type="GO" id="GO:0016651">
    <property type="term" value="F:oxidoreductase activity, acting on NAD(P)H"/>
    <property type="evidence" value="ECO:0007669"/>
    <property type="project" value="InterPro"/>
</dbReference>
<keyword evidence="5" id="KW-0058">Aromatic hydrocarbons catabolism</keyword>
<dbReference type="EMBL" id="AP018112">
    <property type="protein sequence ID" value="BAX62668.1"/>
    <property type="molecule type" value="Genomic_DNA"/>
</dbReference>
<dbReference type="GO" id="GO:0042537">
    <property type="term" value="P:benzene-containing compound metabolic process"/>
    <property type="evidence" value="ECO:0007669"/>
    <property type="project" value="InterPro"/>
</dbReference>
<dbReference type="InterPro" id="IPR011982">
    <property type="entry name" value="HPA_mOase_red"/>
</dbReference>
<evidence type="ECO:0000256" key="2">
    <source>
        <dbReference type="ARBA" id="ARBA00006032"/>
    </source>
</evidence>
<proteinExistence type="inferred from homology"/>
<dbReference type="InterPro" id="IPR002563">
    <property type="entry name" value="Flavin_Rdtase-like_dom"/>
</dbReference>
<feature type="region of interest" description="Disordered" evidence="8">
    <location>
        <begin position="1"/>
        <end position="22"/>
    </location>
</feature>
<evidence type="ECO:0000256" key="5">
    <source>
        <dbReference type="ARBA" id="ARBA00022797"/>
    </source>
</evidence>
<evidence type="ECO:0000256" key="6">
    <source>
        <dbReference type="ARBA" id="ARBA00023002"/>
    </source>
</evidence>
<sequence>MSATSSTISTPASARPARVEPTDAQKAFRQAMAHLGAAVNVITTAGPHGRCGITASAVCSVTDAPPTLLVCLNRSSAMHATFERNRHVCINVLPAEHELLARHFAGLTDLPMERRFELPVWDRGEQDVPVLRDALASLQGTIAEMKEVGSHSVMFIEATSIRVRDDGDSLIYFSRAFHRVSRTACVR</sequence>
<gene>
    <name evidence="10" type="ORF">BSFP_055360</name>
</gene>
<evidence type="ECO:0000256" key="7">
    <source>
        <dbReference type="ARBA" id="ARBA00023027"/>
    </source>
</evidence>
<dbReference type="AlphaFoldDB" id="A0A1Y1BWG4"/>
<dbReference type="SUPFAM" id="SSF50475">
    <property type="entry name" value="FMN-binding split barrel"/>
    <property type="match status" value="1"/>
</dbReference>
<dbReference type="InterPro" id="IPR012349">
    <property type="entry name" value="Split_barrel_FMN-bd"/>
</dbReference>
<evidence type="ECO:0000256" key="1">
    <source>
        <dbReference type="ARBA" id="ARBA00005112"/>
    </source>
</evidence>
<dbReference type="GO" id="GO:0042602">
    <property type="term" value="F:riboflavin reductase (NADPH) activity"/>
    <property type="evidence" value="ECO:0007669"/>
    <property type="project" value="TreeGrafter"/>
</dbReference>
<evidence type="ECO:0000256" key="3">
    <source>
        <dbReference type="ARBA" id="ARBA00015398"/>
    </source>
</evidence>
<feature type="domain" description="Flavin reductase like" evidence="9">
    <location>
        <begin position="32"/>
        <end position="179"/>
    </location>
</feature>
<reference evidence="10 11" key="1">
    <citation type="journal article" date="2017" name="Genome Announc.">
        <title>Complete Genome Sequence of Burkholderia stabilis FERMP-21014.</title>
        <authorList>
            <person name="Konishi K."/>
            <person name="Kumagai T."/>
            <person name="Sakasegawa S."/>
            <person name="Tamura T."/>
        </authorList>
    </citation>
    <scope>NUCLEOTIDE SEQUENCE [LARGE SCALE GENOMIC DNA]</scope>
    <source>
        <strain evidence="10 11">FERMP-21014</strain>
    </source>
</reference>
<organism evidence="10 11">
    <name type="scientific">Burkholderia stabilis</name>
    <dbReference type="NCBI Taxonomy" id="95485"/>
    <lineage>
        <taxon>Bacteria</taxon>
        <taxon>Pseudomonadati</taxon>
        <taxon>Pseudomonadota</taxon>
        <taxon>Betaproteobacteria</taxon>
        <taxon>Burkholderiales</taxon>
        <taxon>Burkholderiaceae</taxon>
        <taxon>Burkholderia</taxon>
        <taxon>Burkholderia cepacia complex</taxon>
    </lineage>
</organism>
<dbReference type="GO" id="GO:0010181">
    <property type="term" value="F:FMN binding"/>
    <property type="evidence" value="ECO:0007669"/>
    <property type="project" value="InterPro"/>
</dbReference>
<keyword evidence="6" id="KW-0560">Oxidoreductase</keyword>
<dbReference type="GO" id="GO:0051287">
    <property type="term" value="F:NAD binding"/>
    <property type="evidence" value="ECO:0007669"/>
    <property type="project" value="InterPro"/>
</dbReference>
<dbReference type="InterPro" id="IPR050268">
    <property type="entry name" value="NADH-dep_flavin_reductase"/>
</dbReference>
<protein>
    <recommendedName>
        <fullName evidence="3">4-hydroxyphenylacetate 3-monooxygenase reductase component</fullName>
    </recommendedName>
</protein>
<dbReference type="Proteomes" id="UP000218432">
    <property type="component" value="Chromosome 2"/>
</dbReference>
<dbReference type="Gene3D" id="2.30.110.10">
    <property type="entry name" value="Electron Transport, Fmn-binding Protein, Chain A"/>
    <property type="match status" value="1"/>
</dbReference>
<accession>A0A1Y1BWG4</accession>
<evidence type="ECO:0000259" key="9">
    <source>
        <dbReference type="SMART" id="SM00903"/>
    </source>
</evidence>
<dbReference type="Pfam" id="PF01613">
    <property type="entry name" value="Flavin_Reduct"/>
    <property type="match status" value="1"/>
</dbReference>
<dbReference type="NCBIfam" id="TIGR02296">
    <property type="entry name" value="HpaC"/>
    <property type="match status" value="1"/>
</dbReference>
<dbReference type="PANTHER" id="PTHR30466:SF1">
    <property type="entry name" value="FMN REDUCTASE (NADH) RUTF"/>
    <property type="match status" value="1"/>
</dbReference>
<dbReference type="RefSeq" id="WP_096475054.1">
    <property type="nucleotide sequence ID" value="NZ_AP018112.1"/>
</dbReference>
<evidence type="ECO:0000313" key="11">
    <source>
        <dbReference type="Proteomes" id="UP000218432"/>
    </source>
</evidence>
<dbReference type="GO" id="GO:0006208">
    <property type="term" value="P:pyrimidine nucleobase catabolic process"/>
    <property type="evidence" value="ECO:0007669"/>
    <property type="project" value="TreeGrafter"/>
</dbReference>